<dbReference type="RefSeq" id="WP_227322205.1">
    <property type="nucleotide sequence ID" value="NZ_JAESVB010000006.1"/>
</dbReference>
<protein>
    <submittedName>
        <fullName evidence="1">Uncharacterized protein</fullName>
    </submittedName>
</protein>
<name>A0A964DZX4_9PROT</name>
<reference evidence="1" key="1">
    <citation type="journal article" date="2021" name="Microorganisms">
        <title>Acidisoma silvae sp. nov. and Acidisomacellulosilytica sp. nov., Two Acidophilic Bacteria Isolated from Decaying Wood, Hydrolyzing Cellulose and Producing Poly-3-hydroxybutyrate.</title>
        <authorList>
            <person name="Mieszkin S."/>
            <person name="Pouder E."/>
            <person name="Uroz S."/>
            <person name="Simon-Colin C."/>
            <person name="Alain K."/>
        </authorList>
    </citation>
    <scope>NUCLEOTIDE SEQUENCE</scope>
    <source>
        <strain evidence="1">HW T2.11</strain>
    </source>
</reference>
<evidence type="ECO:0000313" key="1">
    <source>
        <dbReference type="EMBL" id="MCB8876554.1"/>
    </source>
</evidence>
<organism evidence="1 2">
    <name type="scientific">Acidisoma silvae</name>
    <dbReference type="NCBI Taxonomy" id="2802396"/>
    <lineage>
        <taxon>Bacteria</taxon>
        <taxon>Pseudomonadati</taxon>
        <taxon>Pseudomonadota</taxon>
        <taxon>Alphaproteobacteria</taxon>
        <taxon>Acetobacterales</taxon>
        <taxon>Acidocellaceae</taxon>
        <taxon>Acidisoma</taxon>
    </lineage>
</organism>
<dbReference type="Proteomes" id="UP000708298">
    <property type="component" value="Unassembled WGS sequence"/>
</dbReference>
<reference evidence="1" key="2">
    <citation type="submission" date="2021-01" db="EMBL/GenBank/DDBJ databases">
        <authorList>
            <person name="Mieszkin S."/>
            <person name="Pouder E."/>
            <person name="Alain K."/>
        </authorList>
    </citation>
    <scope>NUCLEOTIDE SEQUENCE</scope>
    <source>
        <strain evidence="1">HW T2.11</strain>
    </source>
</reference>
<gene>
    <name evidence="1" type="ORF">ASILVAE211_15275</name>
</gene>
<accession>A0A964DZX4</accession>
<evidence type="ECO:0000313" key="2">
    <source>
        <dbReference type="Proteomes" id="UP000708298"/>
    </source>
</evidence>
<dbReference type="EMBL" id="JAESVB010000006">
    <property type="protein sequence ID" value="MCB8876554.1"/>
    <property type="molecule type" value="Genomic_DNA"/>
</dbReference>
<keyword evidence="2" id="KW-1185">Reference proteome</keyword>
<proteinExistence type="predicted"/>
<sequence>MDDVTLTEWINLVPGELPIDAVGLWQIIPTLQHDFGLEGEKLTEAVKRTIITLIQHGAKPVRGGRGTGRDWIEQPHYGSTPEEIARKIIIEWSGWSFAEPALGGLWFALPELFG</sequence>
<comment type="caution">
    <text evidence="1">The sequence shown here is derived from an EMBL/GenBank/DDBJ whole genome shotgun (WGS) entry which is preliminary data.</text>
</comment>
<dbReference type="AlphaFoldDB" id="A0A964DZX4"/>